<organism evidence="2 3">
    <name type="scientific">Virgibacillus massiliensis</name>
    <dbReference type="NCBI Taxonomy" id="1462526"/>
    <lineage>
        <taxon>Bacteria</taxon>
        <taxon>Bacillati</taxon>
        <taxon>Bacillota</taxon>
        <taxon>Bacilli</taxon>
        <taxon>Bacillales</taxon>
        <taxon>Bacillaceae</taxon>
        <taxon>Virgibacillus</taxon>
    </lineage>
</organism>
<evidence type="ECO:0000313" key="2">
    <source>
        <dbReference type="EMBL" id="CDQ38907.1"/>
    </source>
</evidence>
<feature type="transmembrane region" description="Helical" evidence="1">
    <location>
        <begin position="49"/>
        <end position="79"/>
    </location>
</feature>
<dbReference type="AlphaFoldDB" id="A0A024Q9G6"/>
<name>A0A024Q9G6_9BACI</name>
<keyword evidence="1" id="KW-0812">Transmembrane</keyword>
<dbReference type="InterPro" id="IPR004697">
    <property type="entry name" value="AbgT"/>
</dbReference>
<gene>
    <name evidence="2" type="primary">abgT_4</name>
    <name evidence="2" type="ORF">BN990_01184</name>
</gene>
<reference evidence="2 3" key="1">
    <citation type="submission" date="2014-03" db="EMBL/GenBank/DDBJ databases">
        <authorList>
            <person name="Urmite Genomes U."/>
        </authorList>
    </citation>
    <scope>NUCLEOTIDE SEQUENCE [LARGE SCALE GENOMIC DNA]</scope>
    <source>
        <strain evidence="2 3">Vm-5</strain>
    </source>
</reference>
<evidence type="ECO:0000256" key="1">
    <source>
        <dbReference type="SAM" id="Phobius"/>
    </source>
</evidence>
<dbReference type="eggNOG" id="COG2978">
    <property type="taxonomic scope" value="Bacteria"/>
</dbReference>
<sequence length="89" mass="10219">MFYFLDYHPAFIQAAYRIADSSTNIITPMNPYIIIVLSFMREYDKKAGIGTLIALMLPYSICFLLTWIVLLLLFVFLGIPFGLGVEIYL</sequence>
<dbReference type="STRING" id="1462526.BN990_01184"/>
<evidence type="ECO:0000313" key="3">
    <source>
        <dbReference type="Proteomes" id="UP000028875"/>
    </source>
</evidence>
<protein>
    <submittedName>
        <fullName evidence="2">PABA-GLU transport protein</fullName>
    </submittedName>
</protein>
<accession>A0A024Q9G6</accession>
<dbReference type="EMBL" id="CCDP010000001">
    <property type="protein sequence ID" value="CDQ38907.1"/>
    <property type="molecule type" value="Genomic_DNA"/>
</dbReference>
<dbReference type="GO" id="GO:0015558">
    <property type="term" value="F:secondary active p-aminobenzoyl-glutamate transmembrane transporter activity"/>
    <property type="evidence" value="ECO:0007669"/>
    <property type="project" value="InterPro"/>
</dbReference>
<comment type="caution">
    <text evidence="2">The sequence shown here is derived from an EMBL/GenBank/DDBJ whole genome shotgun (WGS) entry which is preliminary data.</text>
</comment>
<dbReference type="Proteomes" id="UP000028875">
    <property type="component" value="Unassembled WGS sequence"/>
</dbReference>
<dbReference type="PANTHER" id="PTHR30282">
    <property type="entry name" value="P-AMINOBENZOYL GLUTAMATE TRANSPORTER"/>
    <property type="match status" value="1"/>
</dbReference>
<dbReference type="GO" id="GO:1902604">
    <property type="term" value="P:p-aminobenzoyl-glutamate transmembrane transport"/>
    <property type="evidence" value="ECO:0007669"/>
    <property type="project" value="InterPro"/>
</dbReference>
<keyword evidence="1" id="KW-0472">Membrane</keyword>
<reference evidence="3" key="2">
    <citation type="submission" date="2014-05" db="EMBL/GenBank/DDBJ databases">
        <title>Draft genome sequence of Virgibacillus massiliensis Vm-5.</title>
        <authorList>
            <person name="Khelaifia S."/>
            <person name="Croce O."/>
            <person name="Lagier J.C."/>
            <person name="Raoult D."/>
        </authorList>
    </citation>
    <scope>NUCLEOTIDE SEQUENCE [LARGE SCALE GENOMIC DNA]</scope>
    <source>
        <strain evidence="3">Vm-5</strain>
    </source>
</reference>
<dbReference type="Pfam" id="PF03806">
    <property type="entry name" value="ABG_transport"/>
    <property type="match status" value="1"/>
</dbReference>
<proteinExistence type="predicted"/>
<keyword evidence="3" id="KW-1185">Reference proteome</keyword>
<keyword evidence="1" id="KW-1133">Transmembrane helix</keyword>
<dbReference type="PANTHER" id="PTHR30282:SF0">
    <property type="entry name" value="P-AMINOBENZOYL-GLUTAMATE TRANSPORT PROTEIN"/>
    <property type="match status" value="1"/>
</dbReference>